<dbReference type="GO" id="GO:0008360">
    <property type="term" value="P:regulation of cell shape"/>
    <property type="evidence" value="ECO:0007669"/>
    <property type="project" value="UniProtKB-KW"/>
</dbReference>
<dbReference type="Pfam" id="PF03033">
    <property type="entry name" value="Glyco_transf_28"/>
    <property type="match status" value="1"/>
</dbReference>
<feature type="binding site" evidence="10">
    <location>
        <position position="191"/>
    </location>
    <ligand>
        <name>UDP-N-acetyl-alpha-D-glucosamine</name>
        <dbReference type="ChEBI" id="CHEBI:57705"/>
    </ligand>
</feature>
<dbReference type="PANTHER" id="PTHR21015:SF22">
    <property type="entry name" value="GLYCOSYLTRANSFERASE"/>
    <property type="match status" value="1"/>
</dbReference>
<proteinExistence type="inferred from homology"/>
<dbReference type="OrthoDB" id="9808936at2"/>
<keyword evidence="8 10" id="KW-0131">Cell cycle</keyword>
<dbReference type="RefSeq" id="WP_021096916.1">
    <property type="nucleotide sequence ID" value="NZ_KE557320.1"/>
</dbReference>
<comment type="caution">
    <text evidence="13">The sequence shown here is derived from an EMBL/GenBank/DDBJ whole genome shotgun (WGS) entry which is preliminary data.</text>
</comment>
<dbReference type="GO" id="GO:0050511">
    <property type="term" value="F:undecaprenyldiphospho-muramoylpentapeptide beta-N-acetylglucosaminyltransferase activity"/>
    <property type="evidence" value="ECO:0007669"/>
    <property type="project" value="UniProtKB-UniRule"/>
</dbReference>
<evidence type="ECO:0000256" key="6">
    <source>
        <dbReference type="ARBA" id="ARBA00022984"/>
    </source>
</evidence>
<comment type="pathway">
    <text evidence="10">Cell wall biogenesis; peptidoglycan biosynthesis.</text>
</comment>
<dbReference type="SUPFAM" id="SSF53756">
    <property type="entry name" value="UDP-Glycosyltransferase/glycogen phosphorylase"/>
    <property type="match status" value="1"/>
</dbReference>
<evidence type="ECO:0000259" key="12">
    <source>
        <dbReference type="Pfam" id="PF04101"/>
    </source>
</evidence>
<dbReference type="Proteomes" id="UP000015346">
    <property type="component" value="Unassembled WGS sequence"/>
</dbReference>
<gene>
    <name evidence="10" type="primary">murG</name>
    <name evidence="13" type="ORF">ruthe_00813</name>
</gene>
<comment type="function">
    <text evidence="10">Cell wall formation. Catalyzes the transfer of a GlcNAc subunit on undecaprenyl-pyrophosphoryl-MurNAc-pentapeptide (lipid intermediate I) to form undecaprenyl-pyrophosphoryl-MurNAc-(pentapeptide)GlcNAc (lipid intermediate II).</text>
</comment>
<keyword evidence="4 10" id="KW-0808">Transferase</keyword>
<evidence type="ECO:0000259" key="11">
    <source>
        <dbReference type="Pfam" id="PF03033"/>
    </source>
</evidence>
<dbReference type="AlphaFoldDB" id="S9R5H0"/>
<comment type="catalytic activity">
    <reaction evidence="10">
        <text>di-trans,octa-cis-undecaprenyl diphospho-N-acetyl-alpha-D-muramoyl-L-alanyl-D-glutamyl-meso-2,6-diaminopimeloyl-D-alanyl-D-alanine + UDP-N-acetyl-alpha-D-glucosamine = di-trans,octa-cis-undecaprenyl diphospho-[N-acetyl-alpha-D-glucosaminyl-(1-&gt;4)]-N-acetyl-alpha-D-muramoyl-L-alanyl-D-glutamyl-meso-2,6-diaminopimeloyl-D-alanyl-D-alanine + UDP + H(+)</text>
        <dbReference type="Rhea" id="RHEA:31227"/>
        <dbReference type="ChEBI" id="CHEBI:15378"/>
        <dbReference type="ChEBI" id="CHEBI:57705"/>
        <dbReference type="ChEBI" id="CHEBI:58223"/>
        <dbReference type="ChEBI" id="CHEBI:61387"/>
        <dbReference type="ChEBI" id="CHEBI:61388"/>
        <dbReference type="EC" id="2.4.1.227"/>
    </reaction>
</comment>
<dbReference type="EMBL" id="AOLV01000009">
    <property type="protein sequence ID" value="EPX87142.1"/>
    <property type="molecule type" value="Genomic_DNA"/>
</dbReference>
<dbReference type="GO" id="GO:0051991">
    <property type="term" value="F:UDP-N-acetyl-D-glucosamine:N-acetylmuramoyl-L-alanyl-D-glutamyl-meso-2,6-diaminopimelyl-D-alanyl-D-alanine-diphosphoundecaprenol 4-beta-N-acetylglucosaminlytransferase activity"/>
    <property type="evidence" value="ECO:0007669"/>
    <property type="project" value="RHEA"/>
</dbReference>
<keyword evidence="9 10" id="KW-0961">Cell wall biogenesis/degradation</keyword>
<evidence type="ECO:0000256" key="10">
    <source>
        <dbReference type="HAMAP-Rule" id="MF_00033"/>
    </source>
</evidence>
<comment type="caution">
    <text evidence="10">Lacks conserved residue(s) required for the propagation of feature annotation.</text>
</comment>
<evidence type="ECO:0000256" key="7">
    <source>
        <dbReference type="ARBA" id="ARBA00023136"/>
    </source>
</evidence>
<name>S9R5H0_9RHOB</name>
<dbReference type="CDD" id="cd03785">
    <property type="entry name" value="GT28_MurG"/>
    <property type="match status" value="1"/>
</dbReference>
<dbReference type="Pfam" id="PF04101">
    <property type="entry name" value="Glyco_tran_28_C"/>
    <property type="match status" value="1"/>
</dbReference>
<reference evidence="13 14" key="1">
    <citation type="journal article" date="2013" name="Stand. Genomic Sci.">
        <title>Genome sequence of the reddish-pigmented Rubellimicrobium thermophilum type strain (DSM 16684(T)), a member of the Roseobacter clade.</title>
        <authorList>
            <person name="Fiebig A."/>
            <person name="Riedel T."/>
            <person name="Gronow S."/>
            <person name="Petersen J."/>
            <person name="Klenk H.P."/>
            <person name="Goker M."/>
        </authorList>
    </citation>
    <scope>NUCLEOTIDE SEQUENCE [LARGE SCALE GENOMIC DNA]</scope>
    <source>
        <strain evidence="13 14">DSM 16684</strain>
    </source>
</reference>
<feature type="binding site" evidence="10">
    <location>
        <position position="164"/>
    </location>
    <ligand>
        <name>UDP-N-acetyl-alpha-D-glucosamine</name>
        <dbReference type="ChEBI" id="CHEBI:57705"/>
    </ligand>
</feature>
<feature type="binding site" evidence="10">
    <location>
        <position position="124"/>
    </location>
    <ligand>
        <name>UDP-N-acetyl-alpha-D-glucosamine</name>
        <dbReference type="ChEBI" id="CHEBI:57705"/>
    </ligand>
</feature>
<evidence type="ECO:0000256" key="2">
    <source>
        <dbReference type="ARBA" id="ARBA00022618"/>
    </source>
</evidence>
<dbReference type="EC" id="2.4.1.227" evidence="10"/>
<feature type="domain" description="Glycosyl transferase family 28 C-terminal" evidence="12">
    <location>
        <begin position="185"/>
        <end position="351"/>
    </location>
</feature>
<evidence type="ECO:0000256" key="3">
    <source>
        <dbReference type="ARBA" id="ARBA00022676"/>
    </source>
</evidence>
<keyword evidence="1 10" id="KW-1003">Cell membrane</keyword>
<evidence type="ECO:0000256" key="1">
    <source>
        <dbReference type="ARBA" id="ARBA00022475"/>
    </source>
</evidence>
<dbReference type="GO" id="GO:0009252">
    <property type="term" value="P:peptidoglycan biosynthetic process"/>
    <property type="evidence" value="ECO:0007669"/>
    <property type="project" value="UniProtKB-UniRule"/>
</dbReference>
<evidence type="ECO:0000313" key="13">
    <source>
        <dbReference type="EMBL" id="EPX87142.1"/>
    </source>
</evidence>
<dbReference type="UniPathway" id="UPA00219"/>
<sequence length="367" mass="37510">MTPRLVIAAGGTGGHMFPAQALAEVMLARGWQVTLSTDARGMRYAAGFPAEVRREVVLSATPARGGLAGRIAVPFRVGAGVLAALGRMGVGRPSVVAGFGGYPTIPALSAALALRVPALIHEQNGVLGRVNRVFAPRVAAVACGTWPTVMPAGVQTIHVGNPVRGAILARAGTPYPSPAAGPIRILVIGGSQGARALSDLVPPALAALPEDLRSRLHVSQQARAEDLGRVVAAYEAEGIAAEIRPFFDDVAERMARASLVIARAGASTIADLTVIGRPAVLIPYPHAAADHQTANARALEAAGGAVVLPEAELTAGALTAVLRDLLAAPDRVARMAAAALAAGRPDAAERLAALVEGLARREKQGRT</sequence>
<dbReference type="PANTHER" id="PTHR21015">
    <property type="entry name" value="UDP-N-ACETYLGLUCOSAMINE--N-ACETYLMURAMYL-(PENTAPEPTIDE) PYROPHOSPHORYL-UNDECAPRENOL N-ACETYLGLUCOSAMINE TRANSFERASE 1"/>
    <property type="match status" value="1"/>
</dbReference>
<keyword evidence="2 10" id="KW-0132">Cell division</keyword>
<evidence type="ECO:0000256" key="4">
    <source>
        <dbReference type="ARBA" id="ARBA00022679"/>
    </source>
</evidence>
<dbReference type="InterPro" id="IPR007235">
    <property type="entry name" value="Glyco_trans_28_C"/>
</dbReference>
<organism evidence="13 14">
    <name type="scientific">Rubellimicrobium thermophilum DSM 16684</name>
    <dbReference type="NCBI Taxonomy" id="1123069"/>
    <lineage>
        <taxon>Bacteria</taxon>
        <taxon>Pseudomonadati</taxon>
        <taxon>Pseudomonadota</taxon>
        <taxon>Alphaproteobacteria</taxon>
        <taxon>Rhodobacterales</taxon>
        <taxon>Roseobacteraceae</taxon>
        <taxon>Rubellimicrobium</taxon>
    </lineage>
</organism>
<feature type="domain" description="Glycosyltransferase family 28 N-terminal" evidence="11">
    <location>
        <begin position="6"/>
        <end position="142"/>
    </location>
</feature>
<comment type="subcellular location">
    <subcellularLocation>
        <location evidence="10">Cell membrane</location>
        <topology evidence="10">Peripheral membrane protein</topology>
        <orientation evidence="10">Cytoplasmic side</orientation>
    </subcellularLocation>
</comment>
<protein>
    <recommendedName>
        <fullName evidence="10">UDP-N-acetylglucosamine--N-acetylmuramyl-(pentapeptide) pyrophosphoryl-undecaprenol N-acetylglucosamine transferase</fullName>
        <ecNumber evidence="10">2.4.1.227</ecNumber>
    </recommendedName>
    <alternativeName>
        <fullName evidence="10">Undecaprenyl-PP-MurNAc-pentapeptide-UDPGlcNAc GlcNAc transferase</fullName>
    </alternativeName>
</protein>
<comment type="similarity">
    <text evidence="10">Belongs to the glycosyltransferase 28 family. MurG subfamily.</text>
</comment>
<evidence type="ECO:0000256" key="5">
    <source>
        <dbReference type="ARBA" id="ARBA00022960"/>
    </source>
</evidence>
<keyword evidence="14" id="KW-1185">Reference proteome</keyword>
<dbReference type="GO" id="GO:0071555">
    <property type="term" value="P:cell wall organization"/>
    <property type="evidence" value="ECO:0007669"/>
    <property type="project" value="UniProtKB-KW"/>
</dbReference>
<dbReference type="InterPro" id="IPR004276">
    <property type="entry name" value="GlycoTrans_28_N"/>
</dbReference>
<keyword evidence="6 10" id="KW-0573">Peptidoglycan synthesis</keyword>
<feature type="binding site" evidence="10">
    <location>
        <begin position="12"/>
        <end position="14"/>
    </location>
    <ligand>
        <name>UDP-N-acetyl-alpha-D-glucosamine</name>
        <dbReference type="ChEBI" id="CHEBI:57705"/>
    </ligand>
</feature>
<dbReference type="HOGENOM" id="CLU_037404_2_1_5"/>
<evidence type="ECO:0000256" key="8">
    <source>
        <dbReference type="ARBA" id="ARBA00023306"/>
    </source>
</evidence>
<dbReference type="STRING" id="1123069.ruthe_00813"/>
<dbReference type="GO" id="GO:0005975">
    <property type="term" value="P:carbohydrate metabolic process"/>
    <property type="evidence" value="ECO:0007669"/>
    <property type="project" value="InterPro"/>
</dbReference>
<accession>S9R5H0</accession>
<evidence type="ECO:0000256" key="9">
    <source>
        <dbReference type="ARBA" id="ARBA00023316"/>
    </source>
</evidence>
<dbReference type="Gene3D" id="3.40.50.2000">
    <property type="entry name" value="Glycogen Phosphorylase B"/>
    <property type="match status" value="2"/>
</dbReference>
<keyword evidence="5 10" id="KW-0133">Cell shape</keyword>
<dbReference type="PATRIC" id="fig|1123069.3.peg.782"/>
<keyword evidence="3 10" id="KW-0328">Glycosyltransferase</keyword>
<evidence type="ECO:0000313" key="14">
    <source>
        <dbReference type="Proteomes" id="UP000015346"/>
    </source>
</evidence>
<dbReference type="GO" id="GO:0005886">
    <property type="term" value="C:plasma membrane"/>
    <property type="evidence" value="ECO:0007669"/>
    <property type="project" value="UniProtKB-SubCell"/>
</dbReference>
<keyword evidence="7 10" id="KW-0472">Membrane</keyword>
<dbReference type="GO" id="GO:0051301">
    <property type="term" value="P:cell division"/>
    <property type="evidence" value="ECO:0007669"/>
    <property type="project" value="UniProtKB-KW"/>
</dbReference>
<feature type="binding site" evidence="10">
    <location>
        <position position="292"/>
    </location>
    <ligand>
        <name>UDP-N-acetyl-alpha-D-glucosamine</name>
        <dbReference type="ChEBI" id="CHEBI:57705"/>
    </ligand>
</feature>
<dbReference type="HAMAP" id="MF_00033">
    <property type="entry name" value="MurG"/>
    <property type="match status" value="1"/>
</dbReference>
<dbReference type="InterPro" id="IPR006009">
    <property type="entry name" value="GlcNAc_MurG"/>
</dbReference>